<dbReference type="AlphaFoldDB" id="A0A9D6Z5Z9"/>
<dbReference type="GO" id="GO:0070025">
    <property type="term" value="F:carbon monoxide binding"/>
    <property type="evidence" value="ECO:0007669"/>
    <property type="project" value="TreeGrafter"/>
</dbReference>
<dbReference type="GO" id="GO:0005506">
    <property type="term" value="F:iron ion binding"/>
    <property type="evidence" value="ECO:0007669"/>
    <property type="project" value="TreeGrafter"/>
</dbReference>
<organism evidence="4 5">
    <name type="scientific">Desulfomonile tiedjei</name>
    <dbReference type="NCBI Taxonomy" id="2358"/>
    <lineage>
        <taxon>Bacteria</taxon>
        <taxon>Pseudomonadati</taxon>
        <taxon>Thermodesulfobacteriota</taxon>
        <taxon>Desulfomonilia</taxon>
        <taxon>Desulfomonilales</taxon>
        <taxon>Desulfomonilaceae</taxon>
        <taxon>Desulfomonile</taxon>
    </lineage>
</organism>
<dbReference type="GO" id="GO:0051539">
    <property type="term" value="F:4 iron, 4 sulfur cluster binding"/>
    <property type="evidence" value="ECO:0007669"/>
    <property type="project" value="TreeGrafter"/>
</dbReference>
<dbReference type="Gene3D" id="6.10.20.100">
    <property type="match status" value="1"/>
</dbReference>
<evidence type="ECO:0000313" key="5">
    <source>
        <dbReference type="Proteomes" id="UP000807825"/>
    </source>
</evidence>
<dbReference type="EMBL" id="JACRDE010000637">
    <property type="protein sequence ID" value="MBI5252674.1"/>
    <property type="molecule type" value="Genomic_DNA"/>
</dbReference>
<dbReference type="Gene3D" id="3.40.50.11750">
    <property type="entry name" value="HypD, alpha/beta domain 1"/>
    <property type="match status" value="2"/>
</dbReference>
<evidence type="ECO:0000256" key="3">
    <source>
        <dbReference type="ARBA" id="ARBA00023004"/>
    </source>
</evidence>
<dbReference type="InterPro" id="IPR002780">
    <property type="entry name" value="Hyd_form_HypD"/>
</dbReference>
<name>A0A9D6Z5Z9_9BACT</name>
<accession>A0A9D6Z5Z9</accession>
<comment type="similarity">
    <text evidence="1">Belongs to the HypD family.</text>
</comment>
<dbReference type="Proteomes" id="UP000807825">
    <property type="component" value="Unassembled WGS sequence"/>
</dbReference>
<sequence length="359" mass="38408">MNPRDERRTAQALASEIKDLARKHSGQMRFMEVCGTHTMAIHAAGLKSLFPESVKLVSGPGCPVCVTEKRFIDHAILLAAKYDACVTTFGDLVRVPGSSGSLTTFRSEGGTVRVVYSPLDAVEVAVAQSPRPTVFLGVGFETTIPTVAATLKAALARGVENFYVLPAFKTIHPPLRILAAKDDLHGFLLPGHVSAIIGSDCFSYLVDDFHKPGVIGGFEPLDILLALRDLVSMTVRGTSAIVNDYKRVVRADGNRAARDILYDVFEPADASWRGLGVIPGSGLAFKGPYTRFDAAAHFPVNVPESKDDPRCLCAAILTGSKTPDRCGLFGKECTPEDPVGPCMVSSEGTCAAYYKYGAV</sequence>
<dbReference type="InterPro" id="IPR042244">
    <property type="entry name" value="HypD_2_sf"/>
</dbReference>
<evidence type="ECO:0000256" key="1">
    <source>
        <dbReference type="ARBA" id="ARBA00007888"/>
    </source>
</evidence>
<comment type="caution">
    <text evidence="4">The sequence shown here is derived from an EMBL/GenBank/DDBJ whole genome shotgun (WGS) entry which is preliminary data.</text>
</comment>
<reference evidence="4" key="1">
    <citation type="submission" date="2020-07" db="EMBL/GenBank/DDBJ databases">
        <title>Huge and variable diversity of episymbiotic CPR bacteria and DPANN archaea in groundwater ecosystems.</title>
        <authorList>
            <person name="He C.Y."/>
            <person name="Keren R."/>
            <person name="Whittaker M."/>
            <person name="Farag I.F."/>
            <person name="Doudna J."/>
            <person name="Cate J.H.D."/>
            <person name="Banfield J.F."/>
        </authorList>
    </citation>
    <scope>NUCLEOTIDE SEQUENCE</scope>
    <source>
        <strain evidence="4">NC_groundwater_1664_Pr3_B-0.1um_52_9</strain>
    </source>
</reference>
<gene>
    <name evidence="4" type="primary">hypD</name>
    <name evidence="4" type="ORF">HY912_24525</name>
</gene>
<dbReference type="InterPro" id="IPR042243">
    <property type="entry name" value="HypD_1"/>
</dbReference>
<dbReference type="PANTHER" id="PTHR30149">
    <property type="entry name" value="HYDROGENASE PROTEIN ASSEMBLY PROTEIN HYPD"/>
    <property type="match status" value="1"/>
</dbReference>
<keyword evidence="2" id="KW-0479">Metal-binding</keyword>
<dbReference type="PANTHER" id="PTHR30149:SF0">
    <property type="entry name" value="HYDROGENASE MATURATION FACTOR HYPD"/>
    <property type="match status" value="1"/>
</dbReference>
<evidence type="ECO:0000313" key="4">
    <source>
        <dbReference type="EMBL" id="MBI5252674.1"/>
    </source>
</evidence>
<dbReference type="PIRSF" id="PIRSF005622">
    <property type="entry name" value="Hydrgn_mat_hypD"/>
    <property type="match status" value="1"/>
</dbReference>
<proteinExistence type="inferred from homology"/>
<evidence type="ECO:0000256" key="2">
    <source>
        <dbReference type="ARBA" id="ARBA00022723"/>
    </source>
</evidence>
<protein>
    <submittedName>
        <fullName evidence="4">Hydrogenase formation protein HypD</fullName>
    </submittedName>
</protein>
<keyword evidence="3" id="KW-0408">Iron</keyword>
<dbReference type="Pfam" id="PF01924">
    <property type="entry name" value="HypD"/>
    <property type="match status" value="1"/>
</dbReference>
<dbReference type="NCBIfam" id="TIGR00075">
    <property type="entry name" value="hypD"/>
    <property type="match status" value="1"/>
</dbReference>
<dbReference type="GO" id="GO:0051604">
    <property type="term" value="P:protein maturation"/>
    <property type="evidence" value="ECO:0007669"/>
    <property type="project" value="TreeGrafter"/>
</dbReference>